<keyword evidence="1" id="KW-0472">Membrane</keyword>
<dbReference type="Gene3D" id="2.60.120.1440">
    <property type="match status" value="1"/>
</dbReference>
<dbReference type="Pfam" id="PF16344">
    <property type="entry name" value="FecR_C"/>
    <property type="match status" value="1"/>
</dbReference>
<dbReference type="InterPro" id="IPR012373">
    <property type="entry name" value="Ferrdict_sens_TM"/>
</dbReference>
<dbReference type="PANTHER" id="PTHR30273:SF2">
    <property type="entry name" value="PROTEIN FECR"/>
    <property type="match status" value="1"/>
</dbReference>
<dbReference type="InterPro" id="IPR006860">
    <property type="entry name" value="FecR"/>
</dbReference>
<dbReference type="EMBL" id="SOPX01000002">
    <property type="protein sequence ID" value="TFB30802.1"/>
    <property type="molecule type" value="Genomic_DNA"/>
</dbReference>
<keyword evidence="1" id="KW-0812">Transmembrane</keyword>
<gene>
    <name evidence="4" type="ORF">E3V97_09185</name>
</gene>
<dbReference type="Gene3D" id="3.55.50.30">
    <property type="match status" value="1"/>
</dbReference>
<evidence type="ECO:0000313" key="4">
    <source>
        <dbReference type="EMBL" id="TFB30802.1"/>
    </source>
</evidence>
<keyword evidence="5" id="KW-1185">Reference proteome</keyword>
<feature type="domain" description="FecR protein" evidence="2">
    <location>
        <begin position="108"/>
        <end position="198"/>
    </location>
</feature>
<feature type="transmembrane region" description="Helical" evidence="1">
    <location>
        <begin position="68"/>
        <end position="88"/>
    </location>
</feature>
<dbReference type="RefSeq" id="WP_121282049.1">
    <property type="nucleotide sequence ID" value="NZ_RCCK01000010.1"/>
</dbReference>
<dbReference type="PIRSF" id="PIRSF018266">
    <property type="entry name" value="FecR"/>
    <property type="match status" value="1"/>
</dbReference>
<evidence type="ECO:0000259" key="2">
    <source>
        <dbReference type="Pfam" id="PF04773"/>
    </source>
</evidence>
<keyword evidence="1" id="KW-1133">Transmembrane helix</keyword>
<accession>A0ABY2HPY1</accession>
<comment type="caution">
    <text evidence="4">The sequence shown here is derived from an EMBL/GenBank/DDBJ whole genome shotgun (WGS) entry which is preliminary data.</text>
</comment>
<evidence type="ECO:0000313" key="5">
    <source>
        <dbReference type="Proteomes" id="UP000297429"/>
    </source>
</evidence>
<proteinExistence type="predicted"/>
<dbReference type="Proteomes" id="UP000297429">
    <property type="component" value="Unassembled WGS sequence"/>
</dbReference>
<protein>
    <submittedName>
        <fullName evidence="4">DUF4974 domain-containing protein</fullName>
    </submittedName>
</protein>
<sequence length="317" mass="36139">MMDSKGINELLERYRKGHCTADEKKALEEWFDAKAEKGNWEWSQPEETITKQRIKRSIDQKLFERKSLWPIVRIAAMLFITLGSLLIFRNDIRDWADPVVILEKTALEGERIKISLPDGSMVWLNGGSKLTYPNRFSKANRQVNLVEGEAYFDISHDPSHPFIVTSKNINTQVLGTAFNIKAYRYLSNLQVAVTRGKVCVSNSAGTRSAVLLPNQLVTVDSQTGVMIQRTVDAQTVISWQNGDLSFNNDRLADVCAVLSKKYRLQFHFRQAEIKDYRVTAGFISNEKISDILSILASANGLSYEQQDRMVTFKKRPR</sequence>
<organism evidence="4 5">
    <name type="scientific">Pedobacter alluvionis</name>
    <dbReference type="NCBI Taxonomy" id="475253"/>
    <lineage>
        <taxon>Bacteria</taxon>
        <taxon>Pseudomonadati</taxon>
        <taxon>Bacteroidota</taxon>
        <taxon>Sphingobacteriia</taxon>
        <taxon>Sphingobacteriales</taxon>
        <taxon>Sphingobacteriaceae</taxon>
        <taxon>Pedobacter</taxon>
    </lineage>
</organism>
<feature type="domain" description="Protein FecR C-terminal" evidence="3">
    <location>
        <begin position="244"/>
        <end position="311"/>
    </location>
</feature>
<evidence type="ECO:0000259" key="3">
    <source>
        <dbReference type="Pfam" id="PF16344"/>
    </source>
</evidence>
<name>A0ABY2HPY1_9SPHI</name>
<dbReference type="PANTHER" id="PTHR30273">
    <property type="entry name" value="PERIPLASMIC SIGNAL SENSOR AND SIGMA FACTOR ACTIVATOR FECR-RELATED"/>
    <property type="match status" value="1"/>
</dbReference>
<dbReference type="Pfam" id="PF04773">
    <property type="entry name" value="FecR"/>
    <property type="match status" value="1"/>
</dbReference>
<reference evidence="4 5" key="1">
    <citation type="submission" date="2019-03" db="EMBL/GenBank/DDBJ databases">
        <authorList>
            <person name="He R.-H."/>
        </authorList>
    </citation>
    <scope>NUCLEOTIDE SEQUENCE [LARGE SCALE GENOMIC DNA]</scope>
    <source>
        <strain evidence="4 5">DSM 19624</strain>
    </source>
</reference>
<evidence type="ECO:0000256" key="1">
    <source>
        <dbReference type="SAM" id="Phobius"/>
    </source>
</evidence>
<dbReference type="InterPro" id="IPR032508">
    <property type="entry name" value="FecR_C"/>
</dbReference>